<dbReference type="Pfam" id="PF01425">
    <property type="entry name" value="Amidase"/>
    <property type="match status" value="1"/>
</dbReference>
<evidence type="ECO:0000313" key="3">
    <source>
        <dbReference type="EMBL" id="WRO22154.1"/>
    </source>
</evidence>
<protein>
    <recommendedName>
        <fullName evidence="2">Amidase domain-containing protein</fullName>
    </recommendedName>
</protein>
<evidence type="ECO:0000259" key="2">
    <source>
        <dbReference type="Pfam" id="PF01425"/>
    </source>
</evidence>
<feature type="domain" description="Amidase" evidence="2">
    <location>
        <begin position="28"/>
        <end position="455"/>
    </location>
</feature>
<dbReference type="PANTHER" id="PTHR11895:SF7">
    <property type="entry name" value="GLUTAMYL-TRNA(GLN) AMIDOTRANSFERASE SUBUNIT A, MITOCHONDRIAL"/>
    <property type="match status" value="1"/>
</dbReference>
<organism evidence="3 4">
    <name type="scientific">Metallumcola ferriviriculae</name>
    <dbReference type="NCBI Taxonomy" id="3039180"/>
    <lineage>
        <taxon>Bacteria</taxon>
        <taxon>Bacillati</taxon>
        <taxon>Bacillota</taxon>
        <taxon>Clostridia</taxon>
        <taxon>Neomoorellales</taxon>
        <taxon>Desulfitibacteraceae</taxon>
        <taxon>Metallumcola</taxon>
    </lineage>
</organism>
<dbReference type="InterPro" id="IPR000120">
    <property type="entry name" value="Amidase"/>
</dbReference>
<dbReference type="PROSITE" id="PS00571">
    <property type="entry name" value="AMIDASES"/>
    <property type="match status" value="1"/>
</dbReference>
<dbReference type="GO" id="GO:0003824">
    <property type="term" value="F:catalytic activity"/>
    <property type="evidence" value="ECO:0007669"/>
    <property type="project" value="InterPro"/>
</dbReference>
<dbReference type="EMBL" id="CP121694">
    <property type="protein sequence ID" value="WRO22154.1"/>
    <property type="molecule type" value="Genomic_DNA"/>
</dbReference>
<dbReference type="RefSeq" id="WP_366921574.1">
    <property type="nucleotide sequence ID" value="NZ_CP121694.1"/>
</dbReference>
<dbReference type="InterPro" id="IPR036928">
    <property type="entry name" value="AS_sf"/>
</dbReference>
<dbReference type="Gene3D" id="3.90.1300.10">
    <property type="entry name" value="Amidase signature (AS) domain"/>
    <property type="match status" value="1"/>
</dbReference>
<gene>
    <name evidence="3" type="ORF">MFMK1_001979</name>
</gene>
<keyword evidence="4" id="KW-1185">Reference proteome</keyword>
<dbReference type="SUPFAM" id="SSF75304">
    <property type="entry name" value="Amidase signature (AS) enzymes"/>
    <property type="match status" value="1"/>
</dbReference>
<evidence type="ECO:0000256" key="1">
    <source>
        <dbReference type="ARBA" id="ARBA00009199"/>
    </source>
</evidence>
<sequence>MHETDTIFKAGVAALAGMIKRKELSPVEVVDVFLQRIWQHNDKINAFCTVAAEEAGKRAKEIEKAVMLDEDLPLGGIPIAIKDLTPTKGIRTSFGSKIFAENVPSYDATFVTRVKQAGAIVIGKTNTPEFGYTGTTDNLIFGKTSNPWDISRTSGGSSGGSAAAVAARLIPVAEGSDGGGSVRIPASACGIYGFKPTYGRIPFDSAPSKFSSNSPFLHHGTLTFNVDDAAYMLDILQGPDSRDPYSLPKAQEAFFPIMPMDLKGLKVAYSPNLDYFEIDSEVREIVEKAIHSLTGLGCKVEEVTPGFEAGRELVTETFISLWAVYYAAFYENFLPRWETEMSKGFVATIKSGQKISAVTYKRLERARSKVYNKIEKIFSQYDLLITPTLAVPAFPHGPGPMQINGRQVDPYADWMLTSVFNLTGHPAASINCGYTKEGLPVGLQIAAPRFDEGMIFRLSKAFEIANADIFKIPPEFDNS</sequence>
<dbReference type="InterPro" id="IPR023631">
    <property type="entry name" value="Amidase_dom"/>
</dbReference>
<dbReference type="KEGG" id="dbc:MFMK1_001979"/>
<evidence type="ECO:0000313" key="4">
    <source>
        <dbReference type="Proteomes" id="UP001329915"/>
    </source>
</evidence>
<comment type="similarity">
    <text evidence="1">Belongs to the amidase family.</text>
</comment>
<dbReference type="InterPro" id="IPR020556">
    <property type="entry name" value="Amidase_CS"/>
</dbReference>
<dbReference type="AlphaFoldDB" id="A0AAU0UPL4"/>
<proteinExistence type="inferred from homology"/>
<accession>A0AAU0UPL4</accession>
<name>A0AAU0UPL4_9FIRM</name>
<reference evidence="3 4" key="1">
    <citation type="submission" date="2023-04" db="EMBL/GenBank/DDBJ databases">
        <authorList>
            <person name="Hsu D."/>
        </authorList>
    </citation>
    <scope>NUCLEOTIDE SEQUENCE [LARGE SCALE GENOMIC DNA]</scope>
    <source>
        <strain evidence="3 4">MK1</strain>
    </source>
</reference>
<dbReference type="PANTHER" id="PTHR11895">
    <property type="entry name" value="TRANSAMIDASE"/>
    <property type="match status" value="1"/>
</dbReference>
<dbReference type="Proteomes" id="UP001329915">
    <property type="component" value="Chromosome"/>
</dbReference>